<dbReference type="InterPro" id="IPR002885">
    <property type="entry name" value="PPR_rpt"/>
</dbReference>
<comment type="caution">
    <text evidence="4">The sequence shown here is derived from an EMBL/GenBank/DDBJ whole genome shotgun (WGS) entry which is preliminary data.</text>
</comment>
<accession>A0AAV7EXW1</accession>
<protein>
    <recommendedName>
        <fullName evidence="6">Pentatricopeptide repeat-containing protein</fullName>
    </recommendedName>
</protein>
<dbReference type="Proteomes" id="UP000825729">
    <property type="component" value="Unassembled WGS sequence"/>
</dbReference>
<name>A0AAV7EXW1_ARIFI</name>
<feature type="repeat" description="PPR" evidence="2">
    <location>
        <begin position="147"/>
        <end position="181"/>
    </location>
</feature>
<dbReference type="FunFam" id="1.25.40.10:FF:000090">
    <property type="entry name" value="Pentatricopeptide repeat-containing protein, chloroplastic"/>
    <property type="match status" value="1"/>
</dbReference>
<feature type="repeat" description="PPR" evidence="2">
    <location>
        <begin position="248"/>
        <end position="282"/>
    </location>
</feature>
<dbReference type="GO" id="GO:0003723">
    <property type="term" value="F:RNA binding"/>
    <property type="evidence" value="ECO:0007669"/>
    <property type="project" value="InterPro"/>
</dbReference>
<evidence type="ECO:0000256" key="2">
    <source>
        <dbReference type="PROSITE-ProRule" id="PRU00708"/>
    </source>
</evidence>
<evidence type="ECO:0000313" key="5">
    <source>
        <dbReference type="Proteomes" id="UP000825729"/>
    </source>
</evidence>
<reference evidence="4 5" key="1">
    <citation type="submission" date="2021-07" db="EMBL/GenBank/DDBJ databases">
        <title>The Aristolochia fimbriata genome: insights into angiosperm evolution, floral development and chemical biosynthesis.</title>
        <authorList>
            <person name="Jiao Y."/>
        </authorList>
    </citation>
    <scope>NUCLEOTIDE SEQUENCE [LARGE SCALE GENOMIC DNA]</scope>
    <source>
        <strain evidence="4">IBCAS-2021</strain>
        <tissue evidence="4">Leaf</tissue>
    </source>
</reference>
<dbReference type="InterPro" id="IPR011990">
    <property type="entry name" value="TPR-like_helical_dom_sf"/>
</dbReference>
<organism evidence="4 5">
    <name type="scientific">Aristolochia fimbriata</name>
    <name type="common">White veined hardy Dutchman's pipe vine</name>
    <dbReference type="NCBI Taxonomy" id="158543"/>
    <lineage>
        <taxon>Eukaryota</taxon>
        <taxon>Viridiplantae</taxon>
        <taxon>Streptophyta</taxon>
        <taxon>Embryophyta</taxon>
        <taxon>Tracheophyta</taxon>
        <taxon>Spermatophyta</taxon>
        <taxon>Magnoliopsida</taxon>
        <taxon>Magnoliidae</taxon>
        <taxon>Piperales</taxon>
        <taxon>Aristolochiaceae</taxon>
        <taxon>Aristolochia</taxon>
    </lineage>
</organism>
<dbReference type="Pfam" id="PF13041">
    <property type="entry name" value="PPR_2"/>
    <property type="match status" value="2"/>
</dbReference>
<dbReference type="FunFam" id="1.25.40.10:FF:000285">
    <property type="entry name" value="Pentatricopeptide repeat-containing protein, chloroplastic"/>
    <property type="match status" value="1"/>
</dbReference>
<dbReference type="Gene3D" id="1.25.40.10">
    <property type="entry name" value="Tetratricopeptide repeat domain"/>
    <property type="match status" value="3"/>
</dbReference>
<evidence type="ECO:0008006" key="6">
    <source>
        <dbReference type="Google" id="ProtNLM"/>
    </source>
</evidence>
<dbReference type="Pfam" id="PF01535">
    <property type="entry name" value="PPR"/>
    <property type="match status" value="5"/>
</dbReference>
<dbReference type="FunFam" id="1.25.40.10:FF:000729">
    <property type="entry name" value="Pentatricopeptide repeat-containing protein At4g25270, chloroplastic"/>
    <property type="match status" value="1"/>
</dbReference>
<dbReference type="PANTHER" id="PTHR47926:SF515">
    <property type="entry name" value="UMP-CMP KINASE"/>
    <property type="match status" value="1"/>
</dbReference>
<dbReference type="GO" id="GO:0009451">
    <property type="term" value="P:RNA modification"/>
    <property type="evidence" value="ECO:0007669"/>
    <property type="project" value="InterPro"/>
</dbReference>
<evidence type="ECO:0000313" key="4">
    <source>
        <dbReference type="EMBL" id="KAG9452431.1"/>
    </source>
</evidence>
<dbReference type="PROSITE" id="PS51375">
    <property type="entry name" value="PPR"/>
    <property type="match status" value="4"/>
</dbReference>
<dbReference type="InterPro" id="IPR046960">
    <property type="entry name" value="PPR_At4g14850-like_plant"/>
</dbReference>
<dbReference type="NCBIfam" id="TIGR00756">
    <property type="entry name" value="PPR"/>
    <property type="match status" value="3"/>
</dbReference>
<feature type="repeat" description="PPR" evidence="2">
    <location>
        <begin position="378"/>
        <end position="408"/>
    </location>
</feature>
<keyword evidence="1" id="KW-0677">Repeat</keyword>
<feature type="repeat" description="PPR" evidence="2">
    <location>
        <begin position="315"/>
        <end position="349"/>
    </location>
</feature>
<keyword evidence="5" id="KW-1185">Reference proteome</keyword>
<dbReference type="AlphaFoldDB" id="A0AAV7EXW1"/>
<dbReference type="EMBL" id="JAINDJ010000003">
    <property type="protein sequence ID" value="KAG9452431.1"/>
    <property type="molecule type" value="Genomic_DNA"/>
</dbReference>
<proteinExistence type="predicted"/>
<evidence type="ECO:0000256" key="3">
    <source>
        <dbReference type="SAM" id="MobiDB-lite"/>
    </source>
</evidence>
<dbReference type="PANTHER" id="PTHR47926">
    <property type="entry name" value="PENTATRICOPEPTIDE REPEAT-CONTAINING PROTEIN"/>
    <property type="match status" value="1"/>
</dbReference>
<feature type="compositionally biased region" description="Basic residues" evidence="3">
    <location>
        <begin position="20"/>
        <end position="33"/>
    </location>
</feature>
<evidence type="ECO:0000256" key="1">
    <source>
        <dbReference type="ARBA" id="ARBA00022737"/>
    </source>
</evidence>
<sequence>MAVADAIFSTASLCFSRSSSKRLKNRRRGHGSRTHFPSSSSPPTPLLINQTPTIQTKHQALDQVIEDLRSSLSRGVKVEPQIFSSLLETCFRLKSLHHGVQVHRLLPPNLLRKSSDLSSKLLRLYASFGRVEDAHRVFDSMSRRDGSAFAWNSLISGYVELGMFEDALALYFQMEEEGVEPDDFTFPRVLKACAGMGSIQLGEAVHRHVVRSGFGANLFVLNALVDMYSKCGDIVKARNIFNKLPERDSVSWNSMLTGYIRHGLLIEAVDVFRMMMNSGLEPDSVAISALVTGTASLKQGVEVHGWVIRHGTGTSLSVANSLITVYAKNGRIREARVVFDEMPERDIVSWNAMMQTYSEDPEALRVFESMEESGQLPDCVTFVLLLSTCANLGLVEEGRRVFGKMKERYKISAGMEHFSCMVNLLGRASLIEEAYGLIERMEFEAGPTVWGALLFACSLHGNVKFGQLAGERLFELEPDNAHNFELLMNIYRKAGKLEEEEKLHNSRQGKKCRNLLLLCCTQEVQTHFNVALQINGGCTGYHIRTPNI</sequence>
<feature type="region of interest" description="Disordered" evidence="3">
    <location>
        <begin position="20"/>
        <end position="47"/>
    </location>
</feature>
<gene>
    <name evidence="4" type="ORF">H6P81_005335</name>
</gene>